<name>A0ABT9WTX3_9BACI</name>
<accession>A0ABT9WTX3</accession>
<dbReference type="InterPro" id="IPR036259">
    <property type="entry name" value="MFS_trans_sf"/>
</dbReference>
<keyword evidence="9" id="KW-1185">Reference proteome</keyword>
<gene>
    <name evidence="8" type="ORF">J2S08_002540</name>
</gene>
<evidence type="ECO:0000256" key="2">
    <source>
        <dbReference type="ARBA" id="ARBA00022448"/>
    </source>
</evidence>
<dbReference type="Proteomes" id="UP001223586">
    <property type="component" value="Unassembled WGS sequence"/>
</dbReference>
<feature type="transmembrane region" description="Helical" evidence="6">
    <location>
        <begin position="114"/>
        <end position="135"/>
    </location>
</feature>
<keyword evidence="4 6" id="KW-1133">Transmembrane helix</keyword>
<dbReference type="RefSeq" id="WP_307230030.1">
    <property type="nucleotide sequence ID" value="NZ_JAUSTT010000014.1"/>
</dbReference>
<feature type="transmembrane region" description="Helical" evidence="6">
    <location>
        <begin position="177"/>
        <end position="194"/>
    </location>
</feature>
<evidence type="ECO:0000256" key="3">
    <source>
        <dbReference type="ARBA" id="ARBA00022692"/>
    </source>
</evidence>
<comment type="caution">
    <text evidence="8">The sequence shown here is derived from an EMBL/GenBank/DDBJ whole genome shotgun (WGS) entry which is preliminary data.</text>
</comment>
<evidence type="ECO:0000313" key="8">
    <source>
        <dbReference type="EMBL" id="MDQ0176682.1"/>
    </source>
</evidence>
<feature type="transmembrane region" description="Helical" evidence="6">
    <location>
        <begin position="296"/>
        <end position="314"/>
    </location>
</feature>
<dbReference type="InterPro" id="IPR011701">
    <property type="entry name" value="MFS"/>
</dbReference>
<proteinExistence type="predicted"/>
<dbReference type="Pfam" id="PF00083">
    <property type="entry name" value="Sugar_tr"/>
    <property type="match status" value="1"/>
</dbReference>
<dbReference type="PANTHER" id="PTHR23508:SF10">
    <property type="entry name" value="CARBOXYLIC ACID TRANSPORTER PROTEIN HOMOLOG"/>
    <property type="match status" value="1"/>
</dbReference>
<dbReference type="EMBL" id="JAUSTT010000014">
    <property type="protein sequence ID" value="MDQ0176682.1"/>
    <property type="molecule type" value="Genomic_DNA"/>
</dbReference>
<feature type="transmembrane region" description="Helical" evidence="6">
    <location>
        <begin position="89"/>
        <end position="108"/>
    </location>
</feature>
<keyword evidence="5 6" id="KW-0472">Membrane</keyword>
<dbReference type="PANTHER" id="PTHR23508">
    <property type="entry name" value="CARBOXYLIC ACID TRANSPORTER PROTEIN HOMOLOG"/>
    <property type="match status" value="1"/>
</dbReference>
<evidence type="ECO:0000256" key="6">
    <source>
        <dbReference type="SAM" id="Phobius"/>
    </source>
</evidence>
<dbReference type="Pfam" id="PF07690">
    <property type="entry name" value="MFS_1"/>
    <property type="match status" value="1"/>
</dbReference>
<organism evidence="8 9">
    <name type="scientific">Bacillus chungangensis</name>
    <dbReference type="NCBI Taxonomy" id="587633"/>
    <lineage>
        <taxon>Bacteria</taxon>
        <taxon>Bacillati</taxon>
        <taxon>Bacillota</taxon>
        <taxon>Bacilli</taxon>
        <taxon>Bacillales</taxon>
        <taxon>Bacillaceae</taxon>
        <taxon>Bacillus</taxon>
    </lineage>
</organism>
<dbReference type="InterPro" id="IPR005828">
    <property type="entry name" value="MFS_sugar_transport-like"/>
</dbReference>
<evidence type="ECO:0000256" key="1">
    <source>
        <dbReference type="ARBA" id="ARBA00004651"/>
    </source>
</evidence>
<dbReference type="SUPFAM" id="SSF103473">
    <property type="entry name" value="MFS general substrate transporter"/>
    <property type="match status" value="1"/>
</dbReference>
<keyword evidence="2" id="KW-0813">Transport</keyword>
<keyword evidence="3 6" id="KW-0812">Transmembrane</keyword>
<feature type="transmembrane region" description="Helical" evidence="6">
    <location>
        <begin position="326"/>
        <end position="357"/>
    </location>
</feature>
<feature type="transmembrane region" description="Helical" evidence="6">
    <location>
        <begin position="147"/>
        <end position="165"/>
    </location>
</feature>
<evidence type="ECO:0000259" key="7">
    <source>
        <dbReference type="PROSITE" id="PS50850"/>
    </source>
</evidence>
<evidence type="ECO:0000313" key="9">
    <source>
        <dbReference type="Proteomes" id="UP001223586"/>
    </source>
</evidence>
<feature type="transmembrane region" description="Helical" evidence="6">
    <location>
        <begin position="410"/>
        <end position="434"/>
    </location>
</feature>
<dbReference type="PROSITE" id="PS50850">
    <property type="entry name" value="MFS"/>
    <property type="match status" value="1"/>
</dbReference>
<dbReference type="CDD" id="cd17316">
    <property type="entry name" value="MFS_SV2_like"/>
    <property type="match status" value="1"/>
</dbReference>
<comment type="subcellular location">
    <subcellularLocation>
        <location evidence="1">Cell membrane</location>
        <topology evidence="1">Multi-pass membrane protein</topology>
    </subcellularLocation>
</comment>
<feature type="domain" description="Major facilitator superfamily (MFS) profile" evidence="7">
    <location>
        <begin position="23"/>
        <end position="438"/>
    </location>
</feature>
<feature type="transmembrane region" description="Helical" evidence="6">
    <location>
        <begin position="58"/>
        <end position="77"/>
    </location>
</feature>
<evidence type="ECO:0000256" key="5">
    <source>
        <dbReference type="ARBA" id="ARBA00023136"/>
    </source>
</evidence>
<evidence type="ECO:0000256" key="4">
    <source>
        <dbReference type="ARBA" id="ARBA00022989"/>
    </source>
</evidence>
<feature type="transmembrane region" description="Helical" evidence="6">
    <location>
        <begin position="257"/>
        <end position="276"/>
    </location>
</feature>
<feature type="transmembrane region" description="Helical" evidence="6">
    <location>
        <begin position="23"/>
        <end position="46"/>
    </location>
</feature>
<dbReference type="InterPro" id="IPR020846">
    <property type="entry name" value="MFS_dom"/>
</dbReference>
<dbReference type="Gene3D" id="1.20.1250.20">
    <property type="entry name" value="MFS general substrate transporter like domains"/>
    <property type="match status" value="1"/>
</dbReference>
<reference evidence="8 9" key="1">
    <citation type="submission" date="2023-07" db="EMBL/GenBank/DDBJ databases">
        <title>Genomic Encyclopedia of Type Strains, Phase IV (KMG-IV): sequencing the most valuable type-strain genomes for metagenomic binning, comparative biology and taxonomic classification.</title>
        <authorList>
            <person name="Goeker M."/>
        </authorList>
    </citation>
    <scope>NUCLEOTIDE SEQUENCE [LARGE SCALE GENOMIC DNA]</scope>
    <source>
        <strain evidence="8 9">DSM 23837</strain>
    </source>
</reference>
<protein>
    <submittedName>
        <fullName evidence="8">MFS family permease</fullName>
    </submittedName>
</protein>
<sequence length="455" mass="50455">MKNIANISNRINRLPFSKVHKKALIILSFVYFFDFFDLNTFSYAAAALVKEWHLSTETIALITSASYFAMFLGATFGGWFSDRFGRKRGLIIMVTWFSFFSLLSTFAWNPLVLGILRFLTSLGIGAVTILASTYISEFFPVPFRGKYQALCIAIGICGIPVAGWVSKSVISLGPWGWRVIFVFGAIGIIFPLIARKLEESPIWYEVRGQVDKANEMMARIEQHVTLEKGPLPEPEPMLGQYTAHTSVPYSRLFKKPLLMKTIVLMIMWSSTTIAIQGFGTWVPTLLVKQGIDVEQSIAYVALATIGAPLGAFIASRISDKFDRKWAITVVSILIMALVALFGFASMPIVIIVVGFLIHMFERTFSSMAYSYTPEMYPPEARGSGNGLTYGVGRLANMFGPFIVSMLYGGFGYLSVFMFFAGCWIICAVGIGIFGGSTQSSQPRKLFIEKEKATIG</sequence>